<reference evidence="7" key="1">
    <citation type="submission" date="2022-02" db="EMBL/GenBank/DDBJ databases">
        <authorList>
            <person name="Henning P.M."/>
            <person name="McCubbin A.G."/>
            <person name="Shore J.S."/>
        </authorList>
    </citation>
    <scope>NUCLEOTIDE SEQUENCE</scope>
    <source>
        <strain evidence="7">F60SS</strain>
        <tissue evidence="7">Leaves</tissue>
    </source>
</reference>
<evidence type="ECO:0000313" key="8">
    <source>
        <dbReference type="Proteomes" id="UP001141552"/>
    </source>
</evidence>
<evidence type="ECO:0000256" key="1">
    <source>
        <dbReference type="ARBA" id="ARBA00004123"/>
    </source>
</evidence>
<sequence>MDPLVEYSCWDFLDCIDEAVNSDFLLSNNNNLSGGVPGDVDFSFCVDGDRSSTGGGGGGVPSQEKECSRKRGRSSSCNRAESKACREKLRREKLNDRHALLTGFGFVFSNLFLDLSAVLDPGRPARTDKPAIIDDAIRVLNQLRNEAQELKDTNEKLLEEIKSLKAEKNELREEKLMLKVDKERMEQQLKAAAVPPSGFMPAHPAAYHPAPSKMPVFPGYSLIPMWQYLPPATCDTSRDHELRPPAA</sequence>
<evidence type="ECO:0000313" key="7">
    <source>
        <dbReference type="EMBL" id="KAJ4826131.1"/>
    </source>
</evidence>
<dbReference type="InterPro" id="IPR036638">
    <property type="entry name" value="HLH_DNA-bd_sf"/>
</dbReference>
<dbReference type="OrthoDB" id="515493at2759"/>
<dbReference type="InterPro" id="IPR044818">
    <property type="entry name" value="ILR3-like"/>
</dbReference>
<keyword evidence="5" id="KW-0175">Coiled coil</keyword>
<comment type="subcellular location">
    <subcellularLocation>
        <location evidence="1">Nucleus</location>
    </subcellularLocation>
</comment>
<dbReference type="AlphaFoldDB" id="A0A9Q0F9B2"/>
<gene>
    <name evidence="7" type="ORF">Tsubulata_021878</name>
</gene>
<keyword evidence="2" id="KW-0805">Transcription regulation</keyword>
<feature type="coiled-coil region" evidence="5">
    <location>
        <begin position="133"/>
        <end position="188"/>
    </location>
</feature>
<keyword evidence="4" id="KW-0539">Nucleus</keyword>
<name>A0A9Q0F9B2_9ROSI</name>
<evidence type="ECO:0000256" key="5">
    <source>
        <dbReference type="SAM" id="Coils"/>
    </source>
</evidence>
<dbReference type="GO" id="GO:0046983">
    <property type="term" value="F:protein dimerization activity"/>
    <property type="evidence" value="ECO:0007669"/>
    <property type="project" value="InterPro"/>
</dbReference>
<dbReference type="Proteomes" id="UP001141552">
    <property type="component" value="Unassembled WGS sequence"/>
</dbReference>
<proteinExistence type="predicted"/>
<protein>
    <recommendedName>
        <fullName evidence="9">BHLH domain-containing protein</fullName>
    </recommendedName>
</protein>
<dbReference type="GO" id="GO:0006879">
    <property type="term" value="P:intracellular iron ion homeostasis"/>
    <property type="evidence" value="ECO:0007669"/>
    <property type="project" value="InterPro"/>
</dbReference>
<organism evidence="7 8">
    <name type="scientific">Turnera subulata</name>
    <dbReference type="NCBI Taxonomy" id="218843"/>
    <lineage>
        <taxon>Eukaryota</taxon>
        <taxon>Viridiplantae</taxon>
        <taxon>Streptophyta</taxon>
        <taxon>Embryophyta</taxon>
        <taxon>Tracheophyta</taxon>
        <taxon>Spermatophyta</taxon>
        <taxon>Magnoliopsida</taxon>
        <taxon>eudicotyledons</taxon>
        <taxon>Gunneridae</taxon>
        <taxon>Pentapetalae</taxon>
        <taxon>rosids</taxon>
        <taxon>fabids</taxon>
        <taxon>Malpighiales</taxon>
        <taxon>Passifloraceae</taxon>
        <taxon>Turnera</taxon>
    </lineage>
</organism>
<evidence type="ECO:0000256" key="3">
    <source>
        <dbReference type="ARBA" id="ARBA00023163"/>
    </source>
</evidence>
<evidence type="ECO:0000256" key="6">
    <source>
        <dbReference type="SAM" id="MobiDB-lite"/>
    </source>
</evidence>
<accession>A0A9Q0F9B2</accession>
<dbReference type="GO" id="GO:0003700">
    <property type="term" value="F:DNA-binding transcription factor activity"/>
    <property type="evidence" value="ECO:0007669"/>
    <property type="project" value="InterPro"/>
</dbReference>
<comment type="caution">
    <text evidence="7">The sequence shown here is derived from an EMBL/GenBank/DDBJ whole genome shotgun (WGS) entry which is preliminary data.</text>
</comment>
<evidence type="ECO:0000256" key="4">
    <source>
        <dbReference type="ARBA" id="ARBA00023242"/>
    </source>
</evidence>
<dbReference type="PANTHER" id="PTHR46133:SF9">
    <property type="entry name" value="TRANSCRIPTION FACTOR BHLH104"/>
    <property type="match status" value="1"/>
</dbReference>
<feature type="region of interest" description="Disordered" evidence="6">
    <location>
        <begin position="51"/>
        <end position="74"/>
    </location>
</feature>
<evidence type="ECO:0008006" key="9">
    <source>
        <dbReference type="Google" id="ProtNLM"/>
    </source>
</evidence>
<dbReference type="PANTHER" id="PTHR46133">
    <property type="entry name" value="BHLH TRANSCRIPTION FACTOR"/>
    <property type="match status" value="1"/>
</dbReference>
<dbReference type="SUPFAM" id="SSF47459">
    <property type="entry name" value="HLH, helix-loop-helix DNA-binding domain"/>
    <property type="match status" value="1"/>
</dbReference>
<dbReference type="Gene3D" id="4.10.280.10">
    <property type="entry name" value="Helix-loop-helix DNA-binding domain"/>
    <property type="match status" value="1"/>
</dbReference>
<dbReference type="GO" id="GO:0005634">
    <property type="term" value="C:nucleus"/>
    <property type="evidence" value="ECO:0007669"/>
    <property type="project" value="UniProtKB-SubCell"/>
</dbReference>
<keyword evidence="3" id="KW-0804">Transcription</keyword>
<dbReference type="EMBL" id="JAKUCV010006736">
    <property type="protein sequence ID" value="KAJ4826131.1"/>
    <property type="molecule type" value="Genomic_DNA"/>
</dbReference>
<reference evidence="7" key="2">
    <citation type="journal article" date="2023" name="Plants (Basel)">
        <title>Annotation of the Turnera subulata (Passifloraceae) Draft Genome Reveals the S-Locus Evolved after the Divergence of Turneroideae from Passifloroideae in a Stepwise Manner.</title>
        <authorList>
            <person name="Henning P.M."/>
            <person name="Roalson E.H."/>
            <person name="Mir W."/>
            <person name="McCubbin A.G."/>
            <person name="Shore J.S."/>
        </authorList>
    </citation>
    <scope>NUCLEOTIDE SEQUENCE</scope>
    <source>
        <strain evidence="7">F60SS</strain>
    </source>
</reference>
<dbReference type="CDD" id="cd11446">
    <property type="entry name" value="bHLH_AtILR3_like"/>
    <property type="match status" value="1"/>
</dbReference>
<evidence type="ECO:0000256" key="2">
    <source>
        <dbReference type="ARBA" id="ARBA00023015"/>
    </source>
</evidence>
<keyword evidence="8" id="KW-1185">Reference proteome</keyword>